<gene>
    <name evidence="1" type="ORF">SAMN02745975_01228</name>
</gene>
<organism evidence="1 2">
    <name type="scientific">Geosporobacter subterraneus DSM 17957</name>
    <dbReference type="NCBI Taxonomy" id="1121919"/>
    <lineage>
        <taxon>Bacteria</taxon>
        <taxon>Bacillati</taxon>
        <taxon>Bacillota</taxon>
        <taxon>Clostridia</taxon>
        <taxon>Peptostreptococcales</taxon>
        <taxon>Thermotaleaceae</taxon>
        <taxon>Geosporobacter</taxon>
    </lineage>
</organism>
<evidence type="ECO:0000313" key="1">
    <source>
        <dbReference type="EMBL" id="SHJ06784.1"/>
    </source>
</evidence>
<keyword evidence="2" id="KW-1185">Reference proteome</keyword>
<dbReference type="EMBL" id="FQZV01000013">
    <property type="protein sequence ID" value="SHJ06784.1"/>
    <property type="molecule type" value="Genomic_DNA"/>
</dbReference>
<dbReference type="RefSeq" id="WP_110940465.1">
    <property type="nucleotide sequence ID" value="NZ_FQZV01000013.1"/>
</dbReference>
<dbReference type="OrthoDB" id="1954999at2"/>
<proteinExistence type="predicted"/>
<dbReference type="AlphaFoldDB" id="A0A1M6GA89"/>
<evidence type="ECO:0000313" key="2">
    <source>
        <dbReference type="Proteomes" id="UP000184536"/>
    </source>
</evidence>
<reference evidence="2" key="1">
    <citation type="submission" date="2016-11" db="EMBL/GenBank/DDBJ databases">
        <authorList>
            <person name="Varghese N."/>
            <person name="Submissions S."/>
        </authorList>
    </citation>
    <scope>NUCLEOTIDE SEQUENCE [LARGE SCALE GENOMIC DNA]</scope>
    <source>
        <strain evidence="2">DSM 17957</strain>
    </source>
</reference>
<name>A0A1M6GA89_9FIRM</name>
<dbReference type="Proteomes" id="UP000184536">
    <property type="component" value="Unassembled WGS sequence"/>
</dbReference>
<sequence>MTNINKELTALLASETFTSLLGSSSVQVVQLQAAISLLIQAGIPFDVSYSPGTRRLSPSAELTIFISPTTTLNFTFTFGGGAGLFGGGITT</sequence>
<accession>A0A1M6GA89</accession>
<protein>
    <submittedName>
        <fullName evidence="1">Uncharacterized protein</fullName>
    </submittedName>
</protein>